<organism evidence="1 2">
    <name type="scientific">Candidatus Collierbacteria bacterium GW2011_GWB2_44_22</name>
    <dbReference type="NCBI Taxonomy" id="1618387"/>
    <lineage>
        <taxon>Bacteria</taxon>
        <taxon>Candidatus Collieribacteriota</taxon>
    </lineage>
</organism>
<dbReference type="Proteomes" id="UP000034006">
    <property type="component" value="Unassembled WGS sequence"/>
</dbReference>
<accession>A0A0G1K604</accession>
<protein>
    <submittedName>
        <fullName evidence="1">Uncharacterized protein</fullName>
    </submittedName>
</protein>
<evidence type="ECO:0000313" key="2">
    <source>
        <dbReference type="Proteomes" id="UP000034006"/>
    </source>
</evidence>
<evidence type="ECO:0000313" key="1">
    <source>
        <dbReference type="EMBL" id="KKT51747.1"/>
    </source>
</evidence>
<dbReference type="EMBL" id="LCIH01000008">
    <property type="protein sequence ID" value="KKT51747.1"/>
    <property type="molecule type" value="Genomic_DNA"/>
</dbReference>
<dbReference type="AlphaFoldDB" id="A0A0G1K604"/>
<reference evidence="1 2" key="1">
    <citation type="journal article" date="2015" name="Nature">
        <title>rRNA introns, odd ribosomes, and small enigmatic genomes across a large radiation of phyla.</title>
        <authorList>
            <person name="Brown C.T."/>
            <person name="Hug L.A."/>
            <person name="Thomas B.C."/>
            <person name="Sharon I."/>
            <person name="Castelle C.J."/>
            <person name="Singh A."/>
            <person name="Wilkins M.J."/>
            <person name="Williams K.H."/>
            <person name="Banfield J.F."/>
        </authorList>
    </citation>
    <scope>NUCLEOTIDE SEQUENCE [LARGE SCALE GENOMIC DNA]</scope>
</reference>
<sequence>MTDHQTVLSLSNVRMTVANLIGATLSSYQSKIDCGNNLLRVITDTADFSIEFLEKLAELPGSLLYFQAYGLDGQGNGGSIFIVGGDATFMKVAVRQLQSDGVHLAIY</sequence>
<proteinExistence type="predicted"/>
<comment type="caution">
    <text evidence="1">The sequence shown here is derived from an EMBL/GenBank/DDBJ whole genome shotgun (WGS) entry which is preliminary data.</text>
</comment>
<gene>
    <name evidence="1" type="ORF">UW44_C0008G0069</name>
</gene>
<name>A0A0G1K604_9BACT</name>